<reference evidence="1" key="1">
    <citation type="submission" date="2021-06" db="EMBL/GenBank/DDBJ databases">
        <authorList>
            <person name="Kallberg Y."/>
            <person name="Tangrot J."/>
            <person name="Rosling A."/>
        </authorList>
    </citation>
    <scope>NUCLEOTIDE SEQUENCE</scope>
    <source>
        <strain evidence="1">CL551</strain>
    </source>
</reference>
<gene>
    <name evidence="1" type="ORF">AMORRO_LOCUS14760</name>
</gene>
<dbReference type="Proteomes" id="UP000789342">
    <property type="component" value="Unassembled WGS sequence"/>
</dbReference>
<sequence>QLVSHSPLLRQQQEINDLTQYSRDSSVNWPKVSGIAGVADSE</sequence>
<name>A0A9N9INU9_9GLOM</name>
<accession>A0A9N9INU9</accession>
<evidence type="ECO:0000313" key="2">
    <source>
        <dbReference type="Proteomes" id="UP000789342"/>
    </source>
</evidence>
<keyword evidence="2" id="KW-1185">Reference proteome</keyword>
<proteinExistence type="predicted"/>
<organism evidence="1 2">
    <name type="scientific">Acaulospora morrowiae</name>
    <dbReference type="NCBI Taxonomy" id="94023"/>
    <lineage>
        <taxon>Eukaryota</taxon>
        <taxon>Fungi</taxon>
        <taxon>Fungi incertae sedis</taxon>
        <taxon>Mucoromycota</taxon>
        <taxon>Glomeromycotina</taxon>
        <taxon>Glomeromycetes</taxon>
        <taxon>Diversisporales</taxon>
        <taxon>Acaulosporaceae</taxon>
        <taxon>Acaulospora</taxon>
    </lineage>
</organism>
<dbReference type="EMBL" id="CAJVPV010030933">
    <property type="protein sequence ID" value="CAG8741811.1"/>
    <property type="molecule type" value="Genomic_DNA"/>
</dbReference>
<comment type="caution">
    <text evidence="1">The sequence shown here is derived from an EMBL/GenBank/DDBJ whole genome shotgun (WGS) entry which is preliminary data.</text>
</comment>
<evidence type="ECO:0000313" key="1">
    <source>
        <dbReference type="EMBL" id="CAG8741811.1"/>
    </source>
</evidence>
<dbReference type="AlphaFoldDB" id="A0A9N9INU9"/>
<feature type="non-terminal residue" evidence="1">
    <location>
        <position position="1"/>
    </location>
</feature>
<protein>
    <submittedName>
        <fullName evidence="1">5733_t:CDS:1</fullName>
    </submittedName>
</protein>